<evidence type="ECO:0000259" key="2">
    <source>
        <dbReference type="SMART" id="SM00899"/>
    </source>
</evidence>
<evidence type="ECO:0000256" key="1">
    <source>
        <dbReference type="ARBA" id="ARBA00023004"/>
    </source>
</evidence>
<evidence type="ECO:0000313" key="3">
    <source>
        <dbReference type="EMBL" id="GLX78846.1"/>
    </source>
</evidence>
<evidence type="ECO:0000313" key="4">
    <source>
        <dbReference type="Proteomes" id="UP001157186"/>
    </source>
</evidence>
<keyword evidence="4" id="KW-1185">Reference proteome</keyword>
<dbReference type="EMBL" id="BSST01000001">
    <property type="protein sequence ID" value="GLX78846.1"/>
    <property type="molecule type" value="Genomic_DNA"/>
</dbReference>
<organism evidence="3 4">
    <name type="scientific">Thalassotalea insulae</name>
    <dbReference type="NCBI Taxonomy" id="2056778"/>
    <lineage>
        <taxon>Bacteria</taxon>
        <taxon>Pseudomonadati</taxon>
        <taxon>Pseudomonadota</taxon>
        <taxon>Gammaproteobacteria</taxon>
        <taxon>Alteromonadales</taxon>
        <taxon>Colwelliaceae</taxon>
        <taxon>Thalassotalea</taxon>
    </lineage>
</organism>
<dbReference type="SMART" id="SM00899">
    <property type="entry name" value="FeoA"/>
    <property type="match status" value="1"/>
</dbReference>
<dbReference type="Proteomes" id="UP001157186">
    <property type="component" value="Unassembled WGS sequence"/>
</dbReference>
<gene>
    <name evidence="3" type="ORF">tinsulaeT_21860</name>
</gene>
<dbReference type="RefSeq" id="WP_284244722.1">
    <property type="nucleotide sequence ID" value="NZ_BSST01000001.1"/>
</dbReference>
<feature type="domain" description="Ferrous iron transporter FeoA-like" evidence="2">
    <location>
        <begin position="1"/>
        <end position="73"/>
    </location>
</feature>
<name>A0ABQ6GXD5_9GAMM</name>
<dbReference type="InterPro" id="IPR007167">
    <property type="entry name" value="Fe-transptr_FeoA-like"/>
</dbReference>
<dbReference type="Gene3D" id="2.30.30.90">
    <property type="match status" value="1"/>
</dbReference>
<accession>A0ABQ6GXD5</accession>
<dbReference type="SUPFAM" id="SSF50037">
    <property type="entry name" value="C-terminal domain of transcriptional repressors"/>
    <property type="match status" value="1"/>
</dbReference>
<dbReference type="Pfam" id="PF04023">
    <property type="entry name" value="FeoA"/>
    <property type="match status" value="1"/>
</dbReference>
<comment type="caution">
    <text evidence="3">The sequence shown here is derived from an EMBL/GenBank/DDBJ whole genome shotgun (WGS) entry which is preliminary data.</text>
</comment>
<sequence>MTLQQLKAAQKARIKTLPTDIELTTKLIEQGFSLSSEVALAHRAPFNGPLAFYLHGTKVCIPADIAKQINVELV</sequence>
<dbReference type="InterPro" id="IPR038157">
    <property type="entry name" value="FeoA_core_dom"/>
</dbReference>
<dbReference type="InterPro" id="IPR008988">
    <property type="entry name" value="Transcriptional_repressor_C"/>
</dbReference>
<protein>
    <recommendedName>
        <fullName evidence="2">Ferrous iron transporter FeoA-like domain-containing protein</fullName>
    </recommendedName>
</protein>
<keyword evidence="1" id="KW-0408">Iron</keyword>
<reference evidence="3 4" key="1">
    <citation type="submission" date="2023-03" db="EMBL/GenBank/DDBJ databases">
        <title>Draft genome sequence of Thalassotalea insulae KCTC 62186T.</title>
        <authorList>
            <person name="Sawabe T."/>
        </authorList>
    </citation>
    <scope>NUCLEOTIDE SEQUENCE [LARGE SCALE GENOMIC DNA]</scope>
    <source>
        <strain evidence="3 4">KCTC 62186</strain>
    </source>
</reference>
<proteinExistence type="predicted"/>